<gene>
    <name evidence="1" type="ORF">DEF21_19625</name>
</gene>
<accession>A0A358HY46</accession>
<comment type="caution">
    <text evidence="1">The sequence shown here is derived from an EMBL/GenBank/DDBJ whole genome shotgun (WGS) entry which is preliminary data.</text>
</comment>
<keyword evidence="1" id="KW-0808">Transferase</keyword>
<organism evidence="1 2">
    <name type="scientific">Thalassospira lucentensis</name>
    <dbReference type="NCBI Taxonomy" id="168935"/>
    <lineage>
        <taxon>Bacteria</taxon>
        <taxon>Pseudomonadati</taxon>
        <taxon>Pseudomonadota</taxon>
        <taxon>Alphaproteobacteria</taxon>
        <taxon>Rhodospirillales</taxon>
        <taxon>Thalassospiraceae</taxon>
        <taxon>Thalassospira</taxon>
    </lineage>
</organism>
<protein>
    <submittedName>
        <fullName evidence="1">Glycosyl transferase</fullName>
    </submittedName>
</protein>
<name>A0A358HY46_9PROT</name>
<proteinExistence type="predicted"/>
<sequence length="109" mass="11894">MLEFASSDAVRTTGEAPDVCLLNPDTLMLIWDTPTRLWEVPRLETAAGVAISPQATLRLPLNSGGTRLLRVIRRPKDEPVSFLAEAGTLGRKDEITIEPDGDFEFANAS</sequence>
<evidence type="ECO:0000313" key="1">
    <source>
        <dbReference type="EMBL" id="HBV00094.1"/>
    </source>
</evidence>
<dbReference type="AlphaFoldDB" id="A0A358HY46"/>
<dbReference type="EMBL" id="DOOG01000161">
    <property type="protein sequence ID" value="HBV00094.1"/>
    <property type="molecule type" value="Genomic_DNA"/>
</dbReference>
<evidence type="ECO:0000313" key="2">
    <source>
        <dbReference type="Proteomes" id="UP000264753"/>
    </source>
</evidence>
<feature type="non-terminal residue" evidence="1">
    <location>
        <position position="109"/>
    </location>
</feature>
<reference evidence="1 2" key="1">
    <citation type="journal article" date="2018" name="Nat. Biotechnol.">
        <title>A standardized bacterial taxonomy based on genome phylogeny substantially revises the tree of life.</title>
        <authorList>
            <person name="Parks D.H."/>
            <person name="Chuvochina M."/>
            <person name="Waite D.W."/>
            <person name="Rinke C."/>
            <person name="Skarshewski A."/>
            <person name="Chaumeil P.A."/>
            <person name="Hugenholtz P."/>
        </authorList>
    </citation>
    <scope>NUCLEOTIDE SEQUENCE [LARGE SCALE GENOMIC DNA]</scope>
    <source>
        <strain evidence="1">UBA8707</strain>
    </source>
</reference>
<dbReference type="Proteomes" id="UP000264753">
    <property type="component" value="Unassembled WGS sequence"/>
</dbReference>
<dbReference type="GO" id="GO:0016740">
    <property type="term" value="F:transferase activity"/>
    <property type="evidence" value="ECO:0007669"/>
    <property type="project" value="UniProtKB-KW"/>
</dbReference>